<reference evidence="6 7" key="1">
    <citation type="submission" date="2018-08" db="EMBL/GenBank/DDBJ databases">
        <title>Recombination of ecologically and evolutionarily significant loci maintains genetic cohesion in the Pseudomonas syringae species complex.</title>
        <authorList>
            <person name="Dillon M."/>
            <person name="Thakur S."/>
            <person name="Almeida R.N.D."/>
            <person name="Weir B.S."/>
            <person name="Guttman D.S."/>
        </authorList>
    </citation>
    <scope>NUCLEOTIDE SEQUENCE [LARGE SCALE GENOMIC DNA]</scope>
    <source>
        <strain evidence="5 6">ICMP 4182</strain>
        <strain evidence="2 8">ICMP 4332</strain>
        <strain evidence="3 7">ICMP 6372</strain>
        <strain evidence="4 9">ICMP 867</strain>
    </source>
</reference>
<evidence type="ECO:0000313" key="9">
    <source>
        <dbReference type="Proteomes" id="UP000280599"/>
    </source>
</evidence>
<dbReference type="EMBL" id="RBOM01000080">
    <property type="protein sequence ID" value="RMM66617.1"/>
    <property type="molecule type" value="Genomic_DNA"/>
</dbReference>
<evidence type="ECO:0000313" key="4">
    <source>
        <dbReference type="EMBL" id="RMO43877.1"/>
    </source>
</evidence>
<dbReference type="Proteomes" id="UP000279057">
    <property type="component" value="Unassembled WGS sequence"/>
</dbReference>
<dbReference type="Proteomes" id="UP000273536">
    <property type="component" value="Unassembled WGS sequence"/>
</dbReference>
<accession>A0A0P9T5I9</accession>
<dbReference type="AlphaFoldDB" id="A0A0P9T5I9"/>
<proteinExistence type="predicted"/>
<dbReference type="Pfam" id="PF18593">
    <property type="entry name" value="CdiI_2"/>
    <property type="match status" value="1"/>
</dbReference>
<evidence type="ECO:0000313" key="5">
    <source>
        <dbReference type="EMBL" id="RMQ05086.1"/>
    </source>
</evidence>
<evidence type="ECO:0000313" key="8">
    <source>
        <dbReference type="Proteomes" id="UP000279057"/>
    </source>
</evidence>
<evidence type="ECO:0000259" key="1">
    <source>
        <dbReference type="Pfam" id="PF18593"/>
    </source>
</evidence>
<dbReference type="EMBL" id="RBQX01000397">
    <property type="protein sequence ID" value="RMQ05086.1"/>
    <property type="molecule type" value="Genomic_DNA"/>
</dbReference>
<dbReference type="Proteomes" id="UP000280599">
    <property type="component" value="Unassembled WGS sequence"/>
</dbReference>
<sequence>MNNSASPIHIKQIRTLYHQLSKIEACPHNKKPDILMKTDQYANLSRLLGCYFHQDWTEEFSDSNHVLEEIVKCEPLSCLRDSVKEIEHLLSQPMTETDYSEIMTTTLGCYFEPSSKHTHYSDWLSKMAIYFTSQQ</sequence>
<evidence type="ECO:0000313" key="2">
    <source>
        <dbReference type="EMBL" id="RMM66617.1"/>
    </source>
</evidence>
<evidence type="ECO:0000313" key="7">
    <source>
        <dbReference type="Proteomes" id="UP000273536"/>
    </source>
</evidence>
<dbReference type="EMBL" id="RBPT01000282">
    <property type="protein sequence ID" value="RMO43877.1"/>
    <property type="molecule type" value="Genomic_DNA"/>
</dbReference>
<feature type="domain" description="CdiI immunity protein" evidence="1">
    <location>
        <begin position="40"/>
        <end position="128"/>
    </location>
</feature>
<dbReference type="InterPro" id="IPR041129">
    <property type="entry name" value="CdiI_2"/>
</dbReference>
<organism evidence="2 8">
    <name type="scientific">Pseudomonas savastanoi pv. glycinea</name>
    <name type="common">Pseudomonas syringae pv. glycinea</name>
    <dbReference type="NCBI Taxonomy" id="318"/>
    <lineage>
        <taxon>Bacteria</taxon>
        <taxon>Pseudomonadati</taxon>
        <taxon>Pseudomonadota</taxon>
        <taxon>Gammaproteobacteria</taxon>
        <taxon>Pseudomonadales</taxon>
        <taxon>Pseudomonadaceae</taxon>
        <taxon>Pseudomonas</taxon>
    </lineage>
</organism>
<gene>
    <name evidence="5" type="ORF">ALQ11_100765</name>
    <name evidence="4" type="ORF">ALQ41_100817</name>
    <name evidence="3" type="ORF">ALQ42_100762</name>
    <name evidence="2" type="ORF">ALQ74_100815</name>
</gene>
<name>A0A0P9T5I9_PSESG</name>
<dbReference type="Proteomes" id="UP000272471">
    <property type="component" value="Unassembled WGS sequence"/>
</dbReference>
<comment type="caution">
    <text evidence="2">The sequence shown here is derived from an EMBL/GenBank/DDBJ whole genome shotgun (WGS) entry which is preliminary data.</text>
</comment>
<evidence type="ECO:0000313" key="3">
    <source>
        <dbReference type="EMBL" id="RMO29302.1"/>
    </source>
</evidence>
<evidence type="ECO:0000313" key="6">
    <source>
        <dbReference type="Proteomes" id="UP000272471"/>
    </source>
</evidence>
<protein>
    <recommendedName>
        <fullName evidence="1">CdiI immunity protein domain-containing protein</fullName>
    </recommendedName>
</protein>
<dbReference type="EMBL" id="RBPS01000376">
    <property type="protein sequence ID" value="RMO29302.1"/>
    <property type="molecule type" value="Genomic_DNA"/>
</dbReference>
<dbReference type="CDD" id="cd20687">
    <property type="entry name" value="CdiI_Ykris-like"/>
    <property type="match status" value="1"/>
</dbReference>